<evidence type="ECO:0000256" key="4">
    <source>
        <dbReference type="RuleBase" id="RU363034"/>
    </source>
</evidence>
<keyword evidence="3" id="KW-1015">Disulfide bond</keyword>
<protein>
    <submittedName>
        <fullName evidence="8">Trypsin-like serine protease</fullName>
        <ecNumber evidence="8">3.4.21.-</ecNumber>
    </submittedName>
</protein>
<dbReference type="InterPro" id="IPR009003">
    <property type="entry name" value="Peptidase_S1_PA"/>
</dbReference>
<proteinExistence type="inferred from homology"/>
<dbReference type="PANTHER" id="PTHR24276">
    <property type="entry name" value="POLYSERASE-RELATED"/>
    <property type="match status" value="1"/>
</dbReference>
<dbReference type="PROSITE" id="PS51257">
    <property type="entry name" value="PROKAR_LIPOPROTEIN"/>
    <property type="match status" value="1"/>
</dbReference>
<evidence type="ECO:0000256" key="1">
    <source>
        <dbReference type="ARBA" id="ARBA00007664"/>
    </source>
</evidence>
<dbReference type="PROSITE" id="PS00135">
    <property type="entry name" value="TRYPSIN_SER"/>
    <property type="match status" value="1"/>
</dbReference>
<dbReference type="EMBL" id="CP109135">
    <property type="protein sequence ID" value="WSD16175.1"/>
    <property type="molecule type" value="Genomic_DNA"/>
</dbReference>
<dbReference type="InterPro" id="IPR033116">
    <property type="entry name" value="TRYPSIN_SER"/>
</dbReference>
<keyword evidence="4" id="KW-0720">Serine protease</keyword>
<organism evidence="8 9">
    <name type="scientific">Streptomyces phaeochromogenes</name>
    <dbReference type="NCBI Taxonomy" id="1923"/>
    <lineage>
        <taxon>Bacteria</taxon>
        <taxon>Bacillati</taxon>
        <taxon>Actinomycetota</taxon>
        <taxon>Actinomycetes</taxon>
        <taxon>Kitasatosporales</taxon>
        <taxon>Streptomycetaceae</taxon>
        <taxon>Streptomyces</taxon>
        <taxon>Streptomyces phaeochromogenes group</taxon>
    </lineage>
</organism>
<dbReference type="InterPro" id="IPR043504">
    <property type="entry name" value="Peptidase_S1_PA_chymotrypsin"/>
</dbReference>
<comment type="similarity">
    <text evidence="1">Belongs to the peptidase S1 family.</text>
</comment>
<dbReference type="RefSeq" id="WP_326759940.1">
    <property type="nucleotide sequence ID" value="NZ_CP109135.1"/>
</dbReference>
<dbReference type="InterPro" id="IPR018114">
    <property type="entry name" value="TRYPSIN_HIS"/>
</dbReference>
<dbReference type="PROSITE" id="PS00134">
    <property type="entry name" value="TRYPSIN_HIS"/>
    <property type="match status" value="1"/>
</dbReference>
<dbReference type="EC" id="3.4.21.-" evidence="8"/>
<feature type="signal peptide" evidence="6">
    <location>
        <begin position="1"/>
        <end position="32"/>
    </location>
</feature>
<dbReference type="InterPro" id="IPR028994">
    <property type="entry name" value="Integrin_alpha_N"/>
</dbReference>
<dbReference type="InterPro" id="IPR001314">
    <property type="entry name" value="Peptidase_S1A"/>
</dbReference>
<dbReference type="Gene3D" id="2.130.10.130">
    <property type="entry name" value="Integrin alpha, N-terminal"/>
    <property type="match status" value="1"/>
</dbReference>
<evidence type="ECO:0000256" key="2">
    <source>
        <dbReference type="ARBA" id="ARBA00022729"/>
    </source>
</evidence>
<name>A0ABZ1HDC1_STRPH</name>
<feature type="chain" id="PRO_5045152223" evidence="6">
    <location>
        <begin position="33"/>
        <end position="585"/>
    </location>
</feature>
<dbReference type="GO" id="GO:0016787">
    <property type="term" value="F:hydrolase activity"/>
    <property type="evidence" value="ECO:0007669"/>
    <property type="project" value="UniProtKB-KW"/>
</dbReference>
<evidence type="ECO:0000313" key="9">
    <source>
        <dbReference type="Proteomes" id="UP001340816"/>
    </source>
</evidence>
<evidence type="ECO:0000256" key="6">
    <source>
        <dbReference type="SAM" id="SignalP"/>
    </source>
</evidence>
<feature type="domain" description="Peptidase S1" evidence="7">
    <location>
        <begin position="90"/>
        <end position="385"/>
    </location>
</feature>
<dbReference type="SUPFAM" id="SSF50494">
    <property type="entry name" value="Trypsin-like serine proteases"/>
    <property type="match status" value="1"/>
</dbReference>
<dbReference type="SMART" id="SM00020">
    <property type="entry name" value="Tryp_SPc"/>
    <property type="match status" value="1"/>
</dbReference>
<evidence type="ECO:0000256" key="5">
    <source>
        <dbReference type="SAM" id="MobiDB-lite"/>
    </source>
</evidence>
<dbReference type="InterPro" id="IPR050430">
    <property type="entry name" value="Peptidase_S1"/>
</dbReference>
<dbReference type="CDD" id="cd00190">
    <property type="entry name" value="Tryp_SPc"/>
    <property type="match status" value="1"/>
</dbReference>
<dbReference type="SUPFAM" id="SSF69318">
    <property type="entry name" value="Integrin alpha N-terminal domain"/>
    <property type="match status" value="1"/>
</dbReference>
<dbReference type="PRINTS" id="PR00722">
    <property type="entry name" value="CHYMOTRYPSIN"/>
</dbReference>
<dbReference type="Gene3D" id="2.40.10.10">
    <property type="entry name" value="Trypsin-like serine proteases"/>
    <property type="match status" value="1"/>
</dbReference>
<accession>A0ABZ1HDC1</accession>
<keyword evidence="2 6" id="KW-0732">Signal</keyword>
<dbReference type="PROSITE" id="PS50240">
    <property type="entry name" value="TRYPSIN_DOM"/>
    <property type="match status" value="1"/>
</dbReference>
<dbReference type="Pfam" id="PF00089">
    <property type="entry name" value="Trypsin"/>
    <property type="match status" value="1"/>
</dbReference>
<dbReference type="InterPro" id="IPR001254">
    <property type="entry name" value="Trypsin_dom"/>
</dbReference>
<keyword evidence="4" id="KW-0645">Protease</keyword>
<evidence type="ECO:0000256" key="3">
    <source>
        <dbReference type="ARBA" id="ARBA00023157"/>
    </source>
</evidence>
<keyword evidence="9" id="KW-1185">Reference proteome</keyword>
<dbReference type="Pfam" id="PF13517">
    <property type="entry name" value="FG-GAP_3"/>
    <property type="match status" value="1"/>
</dbReference>
<evidence type="ECO:0000259" key="7">
    <source>
        <dbReference type="PROSITE" id="PS50240"/>
    </source>
</evidence>
<dbReference type="Proteomes" id="UP001340816">
    <property type="component" value="Chromosome"/>
</dbReference>
<reference evidence="8 9" key="1">
    <citation type="submission" date="2022-10" db="EMBL/GenBank/DDBJ databases">
        <title>The complete genomes of actinobacterial strains from the NBC collection.</title>
        <authorList>
            <person name="Joergensen T.S."/>
            <person name="Alvarez Arevalo M."/>
            <person name="Sterndorff E.B."/>
            <person name="Faurdal D."/>
            <person name="Vuksanovic O."/>
            <person name="Mourched A.-S."/>
            <person name="Charusanti P."/>
            <person name="Shaw S."/>
            <person name="Blin K."/>
            <person name="Weber T."/>
        </authorList>
    </citation>
    <scope>NUCLEOTIDE SEQUENCE [LARGE SCALE GENOMIC DNA]</scope>
    <source>
        <strain evidence="8 9">NBC 01752</strain>
    </source>
</reference>
<gene>
    <name evidence="8" type="ORF">OHB35_24605</name>
</gene>
<keyword evidence="4 8" id="KW-0378">Hydrolase</keyword>
<evidence type="ECO:0000313" key="8">
    <source>
        <dbReference type="EMBL" id="WSD16175.1"/>
    </source>
</evidence>
<sequence>MIRALRDRWRRPVTAFPAAALALALSCAGVLAAQPATAADDPTGGLPDANLSQPAKPAASAEELRDRIVAAAKATGETPDEASPSKSPFIIGGGETTIASAPWMVQLGYSDPVTGDGYFCGGTLVAPNKVLTAAHCVAGLDWVGNGAVLAGTTDLDDYATGTPAGVYRQWTHPRYNDATAQNDIAVLTLDRPLEQQWLRLAASDDSALYKAGTAATVYGWGLTSGADDATLSTKLKKATLPLVADATCNSAMQAVLGDDEFIEGSMACAGTPATGADEGTNSPCNGDSGGPLVVGNKIVGIVSWGVAGCTGKGAYPVFTKVSSYAWAAQPRVDDTDLTYDGRADLLARTPSGGLFQQDSKGTSLAQRAYQGNGWQTATWVLQADLDRDFYQDLIVRDKTDGKLYRSYMDHAVGDWTWMQISSVWGGYKSYAIPGDMTGDARPDLLAVDADGSVYLYPGRGNGEFYGKVKVVSGSWKNVKIFGHGDLSGDGKPDLLVRSTDGTLWLYRGTGKEKTPWSARIKARTGWNFTSYVSNGDVTGDGVADIMTRDSAGTLWLYRGTNKPSTDLFATRTSLGTGFNQYNLLF</sequence>
<feature type="region of interest" description="Disordered" evidence="5">
    <location>
        <begin position="39"/>
        <end position="58"/>
    </location>
</feature>
<dbReference type="PANTHER" id="PTHR24276:SF98">
    <property type="entry name" value="FI18310P1-RELATED"/>
    <property type="match status" value="1"/>
</dbReference>
<dbReference type="InterPro" id="IPR013517">
    <property type="entry name" value="FG-GAP"/>
</dbReference>